<evidence type="ECO:0000313" key="2">
    <source>
        <dbReference type="EMBL" id="MCW7551601.1"/>
    </source>
</evidence>
<keyword evidence="1" id="KW-1133">Transmembrane helix</keyword>
<dbReference type="RefSeq" id="WP_262566641.1">
    <property type="nucleotide sequence ID" value="NZ_JAPFCC010000001.1"/>
</dbReference>
<gene>
    <name evidence="2" type="ORF">NX722_02865</name>
</gene>
<name>A0ABT3MQE8_9GAMM</name>
<dbReference type="Proteomes" id="UP001209854">
    <property type="component" value="Unassembled WGS sequence"/>
</dbReference>
<protein>
    <submittedName>
        <fullName evidence="2">Uncharacterized protein</fullName>
    </submittedName>
</protein>
<keyword evidence="1" id="KW-0472">Membrane</keyword>
<accession>A0ABT3MQE8</accession>
<keyword evidence="1" id="KW-0812">Transmembrane</keyword>
<evidence type="ECO:0000256" key="1">
    <source>
        <dbReference type="SAM" id="Phobius"/>
    </source>
</evidence>
<organism evidence="2 3">
    <name type="scientific">Endozoicomonas gorgoniicola</name>
    <dbReference type="NCBI Taxonomy" id="1234144"/>
    <lineage>
        <taxon>Bacteria</taxon>
        <taxon>Pseudomonadati</taxon>
        <taxon>Pseudomonadota</taxon>
        <taxon>Gammaproteobacteria</taxon>
        <taxon>Oceanospirillales</taxon>
        <taxon>Endozoicomonadaceae</taxon>
        <taxon>Endozoicomonas</taxon>
    </lineage>
</organism>
<reference evidence="2 3" key="1">
    <citation type="submission" date="2022-10" db="EMBL/GenBank/DDBJ databases">
        <title>High-quality genome sequences of two octocoral-associated bacteria, Endozoicomonas euniceicola EF212 and Endozoicomonas gorgoniicola PS125.</title>
        <authorList>
            <person name="Chiou Y.-J."/>
            <person name="Chen Y.-H."/>
        </authorList>
    </citation>
    <scope>NUCLEOTIDE SEQUENCE [LARGE SCALE GENOMIC DNA]</scope>
    <source>
        <strain evidence="2 3">PS125</strain>
    </source>
</reference>
<sequence>MEKINYKHLQEFLVRFDQTKSEHKKVESNWGCYFFSLNPASAVLSIVIFCPMILFAAVIEQYSSSLALGLLVLFHYIFGYFPSYKEVPTIKKVTQHISHYRKIDKKYKENLQAGNEIAERMGLSFSDEGFFHTKDKKHRVAAFKESLIKYHI</sequence>
<keyword evidence="3" id="KW-1185">Reference proteome</keyword>
<evidence type="ECO:0000313" key="3">
    <source>
        <dbReference type="Proteomes" id="UP001209854"/>
    </source>
</evidence>
<comment type="caution">
    <text evidence="2">The sequence shown here is derived from an EMBL/GenBank/DDBJ whole genome shotgun (WGS) entry which is preliminary data.</text>
</comment>
<proteinExistence type="predicted"/>
<dbReference type="EMBL" id="JAPFCC010000001">
    <property type="protein sequence ID" value="MCW7551601.1"/>
    <property type="molecule type" value="Genomic_DNA"/>
</dbReference>
<feature type="transmembrane region" description="Helical" evidence="1">
    <location>
        <begin position="65"/>
        <end position="82"/>
    </location>
</feature>
<feature type="transmembrane region" description="Helical" evidence="1">
    <location>
        <begin position="30"/>
        <end position="59"/>
    </location>
</feature>